<keyword evidence="1" id="KW-0812">Transmembrane</keyword>
<gene>
    <name evidence="3" type="ORF">VB620_06725</name>
</gene>
<feature type="transmembrane region" description="Helical" evidence="1">
    <location>
        <begin position="85"/>
        <end position="111"/>
    </location>
</feature>
<evidence type="ECO:0000259" key="2">
    <source>
        <dbReference type="Pfam" id="PF21180"/>
    </source>
</evidence>
<dbReference type="Proteomes" id="UP001302120">
    <property type="component" value="Unassembled WGS sequence"/>
</dbReference>
<reference evidence="3 4" key="1">
    <citation type="submission" date="2023-12" db="EMBL/GenBank/DDBJ databases">
        <title>Baltic Sea Cyanobacteria.</title>
        <authorList>
            <person name="Delbaje E."/>
            <person name="Fewer D.P."/>
            <person name="Shishido T.K."/>
        </authorList>
    </citation>
    <scope>NUCLEOTIDE SEQUENCE [LARGE SCALE GENOMIC DNA]</scope>
    <source>
        <strain evidence="3 4">UHCC-0300</strain>
    </source>
</reference>
<keyword evidence="4" id="KW-1185">Reference proteome</keyword>
<keyword evidence="1" id="KW-1133">Transmembrane helix</keyword>
<dbReference type="Gene3D" id="3.40.1360.10">
    <property type="match status" value="1"/>
</dbReference>
<feature type="transmembrane region" description="Helical" evidence="1">
    <location>
        <begin position="117"/>
        <end position="136"/>
    </location>
</feature>
<proteinExistence type="predicted"/>
<dbReference type="InterPro" id="IPR034136">
    <property type="entry name" value="TOPRIM_Topo6A/Spo11"/>
</dbReference>
<feature type="transmembrane region" description="Helical" evidence="1">
    <location>
        <begin position="179"/>
        <end position="197"/>
    </location>
</feature>
<dbReference type="EMBL" id="JAYGHG010000007">
    <property type="protein sequence ID" value="MEA5581032.1"/>
    <property type="molecule type" value="Genomic_DNA"/>
</dbReference>
<evidence type="ECO:0000313" key="4">
    <source>
        <dbReference type="Proteomes" id="UP001302120"/>
    </source>
</evidence>
<sequence length="444" mass="50641">MKCIKCGTDNNLKDRTRNQGRCIKCQHQFVFEPTSMGTIRITDPFFAKAIADISANNTLFFTPKQLFYILNNRVNVYSTVGWKWLFNYCFFNIWATGFFGVFSSIFVGSWLLPLIELPRETTFIVVNICVQIWFIYRIYTQSSKVNHNQRMQNAKVLCLIGFIMLMGGIYTSVVILNSFAVFTIYVLLGMLSIYLGLKRLNQSLVPQEFLFSQSQFQEWFFHWEQINGSIVKMLPFPRQQIAPVTINPDVTAYSFDRLVVCDSAAIAQLLIANNFHFENNCAILSVTGYPESIFDTTMQMLRRNPELKVYSFHDCSPQGVGLVHHLGTSPNWFQDSNVAIIDLGLLPRQIMAAKRGMFIQSSDNSAQRAKELPGKVRQSLLAEELTWLEAGNFVELESFSPQKLMRILHRGMVNGQSLNNGESNLLLVDDSGNSNSMYILQTFG</sequence>
<dbReference type="Pfam" id="PF21180">
    <property type="entry name" value="TOP6A-Spo11_Toprim"/>
    <property type="match status" value="1"/>
</dbReference>
<evidence type="ECO:0000256" key="1">
    <source>
        <dbReference type="SAM" id="Phobius"/>
    </source>
</evidence>
<name>A0ABU5UBY2_9CYAN</name>
<keyword evidence="1" id="KW-0472">Membrane</keyword>
<protein>
    <recommendedName>
        <fullName evidence="2">Topoisomerase 6 subunit A/Spo11 TOPRIM domain-containing protein</fullName>
    </recommendedName>
</protein>
<dbReference type="SUPFAM" id="SSF56726">
    <property type="entry name" value="DNA topoisomerase IV, alpha subunit"/>
    <property type="match status" value="1"/>
</dbReference>
<evidence type="ECO:0000313" key="3">
    <source>
        <dbReference type="EMBL" id="MEA5581032.1"/>
    </source>
</evidence>
<accession>A0ABU5UBY2</accession>
<feature type="domain" description="Topoisomerase 6 subunit A/Spo11 TOPRIM" evidence="2">
    <location>
        <begin position="260"/>
        <end position="400"/>
    </location>
</feature>
<dbReference type="InterPro" id="IPR036078">
    <property type="entry name" value="Spo11/TopoVI_A_sf"/>
</dbReference>
<feature type="transmembrane region" description="Helical" evidence="1">
    <location>
        <begin position="156"/>
        <end position="173"/>
    </location>
</feature>
<comment type="caution">
    <text evidence="3">The sequence shown here is derived from an EMBL/GenBank/DDBJ whole genome shotgun (WGS) entry which is preliminary data.</text>
</comment>
<organism evidence="3 4">
    <name type="scientific">Nodularia harveyana UHCC-0300</name>
    <dbReference type="NCBI Taxonomy" id="2974287"/>
    <lineage>
        <taxon>Bacteria</taxon>
        <taxon>Bacillati</taxon>
        <taxon>Cyanobacteriota</taxon>
        <taxon>Cyanophyceae</taxon>
        <taxon>Nostocales</taxon>
        <taxon>Nodulariaceae</taxon>
        <taxon>Nodularia</taxon>
    </lineage>
</organism>
<dbReference type="RefSeq" id="WP_323195369.1">
    <property type="nucleotide sequence ID" value="NZ_JAYGHG010000007.1"/>
</dbReference>